<dbReference type="GO" id="GO:0009113">
    <property type="term" value="P:purine nucleobase biosynthetic process"/>
    <property type="evidence" value="ECO:0007669"/>
    <property type="project" value="InterPro"/>
</dbReference>
<evidence type="ECO:0000256" key="15">
    <source>
        <dbReference type="PROSITE-ProRule" id="PRU00409"/>
    </source>
</evidence>
<dbReference type="EC" id="6.3.4.13" evidence="4 14"/>
<dbReference type="Pfam" id="PF02843">
    <property type="entry name" value="GARS_C"/>
    <property type="match status" value="1"/>
</dbReference>
<dbReference type="GO" id="GO:0004637">
    <property type="term" value="F:phosphoribosylamine-glycine ligase activity"/>
    <property type="evidence" value="ECO:0007669"/>
    <property type="project" value="UniProtKB-UniRule"/>
</dbReference>
<dbReference type="NCBIfam" id="TIGR00877">
    <property type="entry name" value="purD"/>
    <property type="match status" value="1"/>
</dbReference>
<evidence type="ECO:0000256" key="1">
    <source>
        <dbReference type="ARBA" id="ARBA00001936"/>
    </source>
</evidence>
<organism evidence="17 18">
    <name type="scientific">Dehalococcoides mccartyi</name>
    <dbReference type="NCBI Taxonomy" id="61435"/>
    <lineage>
        <taxon>Bacteria</taxon>
        <taxon>Bacillati</taxon>
        <taxon>Chloroflexota</taxon>
        <taxon>Dehalococcoidia</taxon>
        <taxon>Dehalococcoidales</taxon>
        <taxon>Dehalococcoidaceae</taxon>
        <taxon>Dehalococcoides</taxon>
    </lineage>
</organism>
<dbReference type="RefSeq" id="WP_058292782.1">
    <property type="nucleotide sequence ID" value="NZ_JGYD01000026.1"/>
</dbReference>
<dbReference type="GO" id="GO:0005524">
    <property type="term" value="F:ATP binding"/>
    <property type="evidence" value="ECO:0007669"/>
    <property type="project" value="UniProtKB-UniRule"/>
</dbReference>
<dbReference type="Pfam" id="PF02844">
    <property type="entry name" value="GARS_N"/>
    <property type="match status" value="1"/>
</dbReference>
<evidence type="ECO:0000256" key="7">
    <source>
        <dbReference type="ARBA" id="ARBA00022741"/>
    </source>
</evidence>
<evidence type="ECO:0000256" key="6">
    <source>
        <dbReference type="ARBA" id="ARBA00022723"/>
    </source>
</evidence>
<dbReference type="PANTHER" id="PTHR43472">
    <property type="entry name" value="PHOSPHORIBOSYLAMINE--GLYCINE LIGASE"/>
    <property type="match status" value="1"/>
</dbReference>
<dbReference type="Gene3D" id="3.40.50.20">
    <property type="match status" value="1"/>
</dbReference>
<dbReference type="EMBL" id="JGYD01000026">
    <property type="protein sequence ID" value="KSV16367.1"/>
    <property type="molecule type" value="Genomic_DNA"/>
</dbReference>
<dbReference type="FunFam" id="3.40.50.20:FF:000006">
    <property type="entry name" value="Phosphoribosylamine--glycine ligase, chloroplastic"/>
    <property type="match status" value="1"/>
</dbReference>
<feature type="domain" description="ATP-grasp" evidence="16">
    <location>
        <begin position="107"/>
        <end position="313"/>
    </location>
</feature>
<dbReference type="OrthoDB" id="9807240at2"/>
<dbReference type="Gene3D" id="3.90.600.10">
    <property type="entry name" value="Phosphoribosylglycinamide synthetase, C-terminal domain"/>
    <property type="match status" value="1"/>
</dbReference>
<comment type="similarity">
    <text evidence="11 14">Belongs to the GARS family.</text>
</comment>
<dbReference type="SMART" id="SM01210">
    <property type="entry name" value="GARS_C"/>
    <property type="match status" value="1"/>
</dbReference>
<dbReference type="AlphaFoldDB" id="A0A0V8LXV6"/>
<evidence type="ECO:0000256" key="2">
    <source>
        <dbReference type="ARBA" id="ARBA00001946"/>
    </source>
</evidence>
<dbReference type="Pfam" id="PF01071">
    <property type="entry name" value="GARS_A"/>
    <property type="match status" value="1"/>
</dbReference>
<evidence type="ECO:0000256" key="8">
    <source>
        <dbReference type="ARBA" id="ARBA00022755"/>
    </source>
</evidence>
<dbReference type="FunFam" id="3.30.1490.20:FF:000006">
    <property type="entry name" value="phosphoribosylamine--glycine ligase, chloroplastic-like"/>
    <property type="match status" value="1"/>
</dbReference>
<dbReference type="PROSITE" id="PS00184">
    <property type="entry name" value="GARS"/>
    <property type="match status" value="1"/>
</dbReference>
<evidence type="ECO:0000256" key="10">
    <source>
        <dbReference type="ARBA" id="ARBA00023211"/>
    </source>
</evidence>
<comment type="catalytic activity">
    <reaction evidence="14">
        <text>5-phospho-beta-D-ribosylamine + glycine + ATP = N(1)-(5-phospho-beta-D-ribosyl)glycinamide + ADP + phosphate + H(+)</text>
        <dbReference type="Rhea" id="RHEA:17453"/>
        <dbReference type="ChEBI" id="CHEBI:15378"/>
        <dbReference type="ChEBI" id="CHEBI:30616"/>
        <dbReference type="ChEBI" id="CHEBI:43474"/>
        <dbReference type="ChEBI" id="CHEBI:57305"/>
        <dbReference type="ChEBI" id="CHEBI:58681"/>
        <dbReference type="ChEBI" id="CHEBI:143788"/>
        <dbReference type="ChEBI" id="CHEBI:456216"/>
        <dbReference type="EC" id="6.3.4.13"/>
    </reaction>
</comment>
<gene>
    <name evidence="14" type="primary">purD</name>
    <name evidence="17" type="ORF">DA01_03805</name>
</gene>
<dbReference type="PROSITE" id="PS50975">
    <property type="entry name" value="ATP_GRASP"/>
    <property type="match status" value="1"/>
</dbReference>
<dbReference type="Proteomes" id="UP000053577">
    <property type="component" value="Unassembled WGS sequence"/>
</dbReference>
<dbReference type="FunFam" id="3.30.470.20:FF:000018">
    <property type="entry name" value="Trifunctional purine biosynthetic protein adenosine-3"/>
    <property type="match status" value="1"/>
</dbReference>
<dbReference type="InterPro" id="IPR020562">
    <property type="entry name" value="PRibGlycinamide_synth_N"/>
</dbReference>
<dbReference type="UniPathway" id="UPA00074">
    <property type="reaction ID" value="UER00125"/>
</dbReference>
<dbReference type="eggNOG" id="COG0151">
    <property type="taxonomic scope" value="Bacteria"/>
</dbReference>
<dbReference type="SMART" id="SM01209">
    <property type="entry name" value="GARS_A"/>
    <property type="match status" value="1"/>
</dbReference>
<evidence type="ECO:0000256" key="3">
    <source>
        <dbReference type="ARBA" id="ARBA00005174"/>
    </source>
</evidence>
<dbReference type="InterPro" id="IPR013815">
    <property type="entry name" value="ATP_grasp_subdomain_1"/>
</dbReference>
<keyword evidence="9 15" id="KW-0067">ATP-binding</keyword>
<evidence type="ECO:0000259" key="16">
    <source>
        <dbReference type="PROSITE" id="PS50975"/>
    </source>
</evidence>
<keyword evidence="10" id="KW-0464">Manganese</keyword>
<dbReference type="SUPFAM" id="SSF51246">
    <property type="entry name" value="Rudiment single hybrid motif"/>
    <property type="match status" value="1"/>
</dbReference>
<evidence type="ECO:0000256" key="9">
    <source>
        <dbReference type="ARBA" id="ARBA00022840"/>
    </source>
</evidence>
<comment type="cofactor">
    <cofactor evidence="2">
        <name>Mg(2+)</name>
        <dbReference type="ChEBI" id="CHEBI:18420"/>
    </cofactor>
</comment>
<dbReference type="InterPro" id="IPR000115">
    <property type="entry name" value="PRibGlycinamide_synth"/>
</dbReference>
<dbReference type="InterPro" id="IPR020561">
    <property type="entry name" value="PRibGlycinamid_synth_ATP-grasp"/>
</dbReference>
<dbReference type="InterPro" id="IPR016185">
    <property type="entry name" value="PreATP-grasp_dom_sf"/>
</dbReference>
<dbReference type="InterPro" id="IPR011761">
    <property type="entry name" value="ATP-grasp"/>
</dbReference>
<accession>A0A0V8LXV6</accession>
<keyword evidence="7 15" id="KW-0547">Nucleotide-binding</keyword>
<name>A0A0V8LXV6_9CHLR</name>
<dbReference type="PATRIC" id="fig|61435.5.peg.763"/>
<dbReference type="HAMAP" id="MF_00138">
    <property type="entry name" value="GARS"/>
    <property type="match status" value="1"/>
</dbReference>
<keyword evidence="6" id="KW-0479">Metal-binding</keyword>
<comment type="cofactor">
    <cofactor evidence="1">
        <name>Mn(2+)</name>
        <dbReference type="ChEBI" id="CHEBI:29035"/>
    </cofactor>
</comment>
<comment type="pathway">
    <text evidence="3 14">Purine metabolism; IMP biosynthesis via de novo pathway; N(1)-(5-phospho-D-ribosyl)glycinamide from 5-phospho-alpha-D-ribose 1-diphosphate: step 2/2.</text>
</comment>
<dbReference type="SUPFAM" id="SSF56059">
    <property type="entry name" value="Glutathione synthetase ATP-binding domain-like"/>
    <property type="match status" value="1"/>
</dbReference>
<evidence type="ECO:0000256" key="13">
    <source>
        <dbReference type="ARBA" id="ARBA00042864"/>
    </source>
</evidence>
<keyword evidence="8 14" id="KW-0658">Purine biosynthesis</keyword>
<dbReference type="GO" id="GO:0046872">
    <property type="term" value="F:metal ion binding"/>
    <property type="evidence" value="ECO:0007669"/>
    <property type="project" value="UniProtKB-KW"/>
</dbReference>
<evidence type="ECO:0000256" key="11">
    <source>
        <dbReference type="ARBA" id="ARBA00038345"/>
    </source>
</evidence>
<dbReference type="InterPro" id="IPR037123">
    <property type="entry name" value="PRibGlycinamide_synth_C_sf"/>
</dbReference>
<comment type="caution">
    <text evidence="17">The sequence shown here is derived from an EMBL/GenBank/DDBJ whole genome shotgun (WGS) entry which is preliminary data.</text>
</comment>
<protein>
    <recommendedName>
        <fullName evidence="4 14">Phosphoribosylamine--glycine ligase</fullName>
        <ecNumber evidence="4 14">6.3.4.13</ecNumber>
    </recommendedName>
    <alternativeName>
        <fullName evidence="14">GARS</fullName>
    </alternativeName>
    <alternativeName>
        <fullName evidence="12 14">Glycinamide ribonucleotide synthetase</fullName>
    </alternativeName>
    <alternativeName>
        <fullName evidence="13 14">Phosphoribosylglycinamide synthetase</fullName>
    </alternativeName>
</protein>
<dbReference type="PANTHER" id="PTHR43472:SF1">
    <property type="entry name" value="PHOSPHORIBOSYLAMINE--GLYCINE LIGASE, CHLOROPLASTIC"/>
    <property type="match status" value="1"/>
</dbReference>
<dbReference type="SUPFAM" id="SSF52440">
    <property type="entry name" value="PreATP-grasp domain"/>
    <property type="match status" value="1"/>
</dbReference>
<dbReference type="InterPro" id="IPR020559">
    <property type="entry name" value="PRibGlycinamide_synth_CS"/>
</dbReference>
<reference evidence="17 18" key="1">
    <citation type="journal article" date="2015" name="Sci. Rep.">
        <title>A comparative genomics and reductive dehalogenase gene transcription study of two chloroethene-respiring bacteria, Dehalococcoides mccartyi strains MB and 11a.</title>
        <authorList>
            <person name="Low A."/>
            <person name="Shen Z."/>
            <person name="Cheng D."/>
            <person name="Rogers M.J."/>
            <person name="Lee P.K."/>
            <person name="He J."/>
        </authorList>
    </citation>
    <scope>NUCLEOTIDE SEQUENCE [LARGE SCALE GENOMIC DNA]</scope>
    <source>
        <strain evidence="17 18">MB</strain>
    </source>
</reference>
<evidence type="ECO:0000256" key="4">
    <source>
        <dbReference type="ARBA" id="ARBA00013255"/>
    </source>
</evidence>
<sequence>MKVLVIGNGAREHAIVWKLSQSPKVTKIYVAPGNAGTSLIAENVAISCTNIKGLLAFAKDKSIDITFVGPEAPLAGGVVDVFASAGLRIFGPCREAAQLESSKVFTKELLLSNKIPTAYSRSFSSYEKACSYLNRLEMPVVIKADGLAGGKGVTVAQTYEQAMAALSDIMEAKIFGEAGENVVIEECMVGREMSFFAVTDGKTVAPLSAACDYKRIYDGDKGANTGGMGSYTPPVFFTPELKDEIMSRILLPVIKALAERGITYKGVLYAGLMMTAEGPKVMEFNARFGDPETQVLMPLLKTDLLEIVEATLEGRLDKLSIEMEDSCAVGVVLASGGYPAEYRKRLPISGLSDMPSDILVFHAGTVVSEEDDIVTNGGRVLCLVSKGQSIEAARENVYRHIGKVSFEDCQYRRDIALFNGRELCR</sequence>
<dbReference type="GO" id="GO:0006189">
    <property type="term" value="P:'de novo' IMP biosynthetic process"/>
    <property type="evidence" value="ECO:0007669"/>
    <property type="project" value="UniProtKB-UniRule"/>
</dbReference>
<dbReference type="Gene3D" id="3.30.1490.20">
    <property type="entry name" value="ATP-grasp fold, A domain"/>
    <property type="match status" value="1"/>
</dbReference>
<evidence type="ECO:0000313" key="18">
    <source>
        <dbReference type="Proteomes" id="UP000053577"/>
    </source>
</evidence>
<proteinExistence type="inferred from homology"/>
<evidence type="ECO:0000256" key="12">
    <source>
        <dbReference type="ARBA" id="ARBA00042242"/>
    </source>
</evidence>
<evidence type="ECO:0000256" key="14">
    <source>
        <dbReference type="HAMAP-Rule" id="MF_00138"/>
    </source>
</evidence>
<dbReference type="Gene3D" id="3.30.470.20">
    <property type="entry name" value="ATP-grasp fold, B domain"/>
    <property type="match status" value="1"/>
</dbReference>
<dbReference type="InterPro" id="IPR011054">
    <property type="entry name" value="Rudment_hybrid_motif"/>
</dbReference>
<evidence type="ECO:0000256" key="5">
    <source>
        <dbReference type="ARBA" id="ARBA00022598"/>
    </source>
</evidence>
<evidence type="ECO:0000313" key="17">
    <source>
        <dbReference type="EMBL" id="KSV16367.1"/>
    </source>
</evidence>
<dbReference type="InterPro" id="IPR020560">
    <property type="entry name" value="PRibGlycinamide_synth_C-dom"/>
</dbReference>
<keyword evidence="5 14" id="KW-0436">Ligase</keyword>